<dbReference type="AlphaFoldDB" id="A0A9J6AA68"/>
<protein>
    <submittedName>
        <fullName evidence="1">Uncharacterized protein</fullName>
    </submittedName>
</protein>
<dbReference type="Proteomes" id="UP000824120">
    <property type="component" value="Chromosome 2"/>
</dbReference>
<evidence type="ECO:0000313" key="1">
    <source>
        <dbReference type="EMBL" id="KAG5620855.1"/>
    </source>
</evidence>
<comment type="caution">
    <text evidence="1">The sequence shown here is derived from an EMBL/GenBank/DDBJ whole genome shotgun (WGS) entry which is preliminary data.</text>
</comment>
<dbReference type="EMBL" id="JACXVP010000002">
    <property type="protein sequence ID" value="KAG5620855.1"/>
    <property type="molecule type" value="Genomic_DNA"/>
</dbReference>
<sequence length="135" mass="15222">MNAHNKTDFIQRSIVHSKIQVVTHHYRRISCSQYLLQVQVQAQPKCSNALTQRMIPYSHNGSQFKVSESNAALTLTKMSTMHNFTYRFAHIFQSTFASTHSRSQRSFKACNGAECKCMLTGPTGQILGVVMHGSQ</sequence>
<name>A0A9J6AA68_SOLCO</name>
<accession>A0A9J6AA68</accession>
<proteinExistence type="predicted"/>
<evidence type="ECO:0000313" key="2">
    <source>
        <dbReference type="Proteomes" id="UP000824120"/>
    </source>
</evidence>
<organism evidence="1 2">
    <name type="scientific">Solanum commersonii</name>
    <name type="common">Commerson's wild potato</name>
    <name type="synonym">Commerson's nightshade</name>
    <dbReference type="NCBI Taxonomy" id="4109"/>
    <lineage>
        <taxon>Eukaryota</taxon>
        <taxon>Viridiplantae</taxon>
        <taxon>Streptophyta</taxon>
        <taxon>Embryophyta</taxon>
        <taxon>Tracheophyta</taxon>
        <taxon>Spermatophyta</taxon>
        <taxon>Magnoliopsida</taxon>
        <taxon>eudicotyledons</taxon>
        <taxon>Gunneridae</taxon>
        <taxon>Pentapetalae</taxon>
        <taxon>asterids</taxon>
        <taxon>lamiids</taxon>
        <taxon>Solanales</taxon>
        <taxon>Solanaceae</taxon>
        <taxon>Solanoideae</taxon>
        <taxon>Solaneae</taxon>
        <taxon>Solanum</taxon>
    </lineage>
</organism>
<gene>
    <name evidence="1" type="ORF">H5410_006073</name>
</gene>
<reference evidence="1 2" key="1">
    <citation type="submission" date="2020-09" db="EMBL/GenBank/DDBJ databases">
        <title>De no assembly of potato wild relative species, Solanum commersonii.</title>
        <authorList>
            <person name="Cho K."/>
        </authorList>
    </citation>
    <scope>NUCLEOTIDE SEQUENCE [LARGE SCALE GENOMIC DNA]</scope>
    <source>
        <strain evidence="1">LZ3.2</strain>
        <tissue evidence="1">Leaf</tissue>
    </source>
</reference>
<keyword evidence="2" id="KW-1185">Reference proteome</keyword>